<dbReference type="PRINTS" id="PR00738">
    <property type="entry name" value="GLHYDRLASE20"/>
</dbReference>
<evidence type="ECO:0000256" key="6">
    <source>
        <dbReference type="SAM" id="SignalP"/>
    </source>
</evidence>
<feature type="signal peptide" evidence="6">
    <location>
        <begin position="1"/>
        <end position="26"/>
    </location>
</feature>
<dbReference type="Pfam" id="PF02838">
    <property type="entry name" value="Glyco_hydro_20b"/>
    <property type="match status" value="1"/>
</dbReference>
<protein>
    <recommendedName>
        <fullName evidence="3">beta-N-acetylhexosaminidase</fullName>
        <ecNumber evidence="3">3.2.1.52</ecNumber>
    </recommendedName>
</protein>
<name>A0ABW4ZRV0_9SPHI</name>
<dbReference type="Gene3D" id="3.90.182.10">
    <property type="entry name" value="Toxin - Anthrax Protective Antigen,domain 1"/>
    <property type="match status" value="1"/>
</dbReference>
<dbReference type="PANTHER" id="PTHR22600:SF57">
    <property type="entry name" value="BETA-N-ACETYLHEXOSAMINIDASE"/>
    <property type="match status" value="1"/>
</dbReference>
<evidence type="ECO:0000256" key="1">
    <source>
        <dbReference type="ARBA" id="ARBA00001231"/>
    </source>
</evidence>
<dbReference type="InterPro" id="IPR059177">
    <property type="entry name" value="GH29D-like_dom"/>
</dbReference>
<dbReference type="InterPro" id="IPR029018">
    <property type="entry name" value="Hex-like_dom2"/>
</dbReference>
<dbReference type="SMART" id="SM00758">
    <property type="entry name" value="PA14"/>
    <property type="match status" value="1"/>
</dbReference>
<evidence type="ECO:0000256" key="5">
    <source>
        <dbReference type="ARBA" id="ARBA00023295"/>
    </source>
</evidence>
<dbReference type="Gene3D" id="3.20.20.80">
    <property type="entry name" value="Glycosidases"/>
    <property type="match status" value="1"/>
</dbReference>
<dbReference type="SUPFAM" id="SSF55545">
    <property type="entry name" value="beta-N-acetylhexosaminidase-like domain"/>
    <property type="match status" value="1"/>
</dbReference>
<comment type="caution">
    <text evidence="8">The sequence shown here is derived from an EMBL/GenBank/DDBJ whole genome shotgun (WGS) entry which is preliminary data.</text>
</comment>
<reference evidence="9" key="1">
    <citation type="journal article" date="2019" name="Int. J. Syst. Evol. Microbiol.">
        <title>The Global Catalogue of Microorganisms (GCM) 10K type strain sequencing project: providing services to taxonomists for standard genome sequencing and annotation.</title>
        <authorList>
            <consortium name="The Broad Institute Genomics Platform"/>
            <consortium name="The Broad Institute Genome Sequencing Center for Infectious Disease"/>
            <person name="Wu L."/>
            <person name="Ma J."/>
        </authorList>
    </citation>
    <scope>NUCLEOTIDE SEQUENCE [LARGE SCALE GENOMIC DNA]</scope>
    <source>
        <strain evidence="9">KCTC 42217</strain>
    </source>
</reference>
<feature type="chain" id="PRO_5046558694" description="beta-N-acetylhexosaminidase" evidence="6">
    <location>
        <begin position="27"/>
        <end position="759"/>
    </location>
</feature>
<dbReference type="Pfam" id="PF00728">
    <property type="entry name" value="Glyco_hydro_20"/>
    <property type="match status" value="1"/>
</dbReference>
<comment type="catalytic activity">
    <reaction evidence="1">
        <text>Hydrolysis of terminal non-reducing N-acetyl-D-hexosamine residues in N-acetyl-beta-D-hexosaminides.</text>
        <dbReference type="EC" id="3.2.1.52"/>
    </reaction>
</comment>
<dbReference type="SUPFAM" id="SSF56988">
    <property type="entry name" value="Anthrax protective antigen"/>
    <property type="match status" value="1"/>
</dbReference>
<dbReference type="PANTHER" id="PTHR22600">
    <property type="entry name" value="BETA-HEXOSAMINIDASE"/>
    <property type="match status" value="1"/>
</dbReference>
<dbReference type="InterPro" id="IPR017853">
    <property type="entry name" value="GH"/>
</dbReference>
<accession>A0ABW4ZRV0</accession>
<keyword evidence="4" id="KW-0378">Hydrolase</keyword>
<comment type="similarity">
    <text evidence="2">Belongs to the glycosyl hydrolase 20 family.</text>
</comment>
<dbReference type="CDD" id="cd06563">
    <property type="entry name" value="GH20_chitobiase-like"/>
    <property type="match status" value="1"/>
</dbReference>
<sequence>MVIYKVFMLQLRTAAIAMLCCGSVFGQSSPHSIIPEPSLIQLSKGNFNLAPNVALYYNDAEAKKSAELFREFVLIRCGFKLKLINSNKIRSNSISFRHDISAKEQAYELTVEKDRIKLAGKSNGLFYGVQTLQQLIPLRKGSNEIHIPVVSIQDSPRFDYRGLMLDVSRHFFSVPYLKRFLDVMAHFKMNKFHWHLTDDQGWRMEIKRYPKLQTVAAWREPTEMEKNSPYVKDRRYGGFYTQSELKEVIAYAAKRHITVIPEIEMPGHSSAALTAYPKLGCTGGPYTVQKQGGVYKDVYCGGKDLTFEFLQNVLSEVIDVFPSEYIHIGGDETPKDNWIKCPHCQSRIKREGLKDEHELQSYFVQRIEKFVNSKGRKIIGWDEILEGGLAPNATVMSWRGESGGIAAARQKHDAIMSPYTFLYFDYYQSNFKSEPPAFPALLPLQTVYGYEPLSESLRDDEHKYIKGVQGNTWTEMIVDEKHVDYMVYPRALAASEIGWSAPSKKDYTKFLQKLSIRLADLDARQVSFRIPEPEDLRDSVTTQEQLELDFKPSVQDAIVYYTLDGTDPSPMSKRCGPFRISLVDNEPVIIKAMTVLQSGRQSRVYSASYTKKAYKAATPTSTVTKGLAFKSKFGIVQNAKEINISRPDTSGIASSFSTIPFGERTKFYVQYEGYLHADEDAVYKFKVKSDDGAVLYLDDEITVDNDGEHGPVEKQGVAPLRKGYHKIRLQYFDSGGGKHLSVSVEKNGKPYSIGERLFH</sequence>
<keyword evidence="6" id="KW-0732">Signal</keyword>
<keyword evidence="9" id="KW-1185">Reference proteome</keyword>
<evidence type="ECO:0000256" key="2">
    <source>
        <dbReference type="ARBA" id="ARBA00006285"/>
    </source>
</evidence>
<dbReference type="EC" id="3.2.1.52" evidence="3"/>
<keyword evidence="5" id="KW-0326">Glycosidase</keyword>
<evidence type="ECO:0000313" key="9">
    <source>
        <dbReference type="Proteomes" id="UP001597387"/>
    </source>
</evidence>
<dbReference type="Proteomes" id="UP001597387">
    <property type="component" value="Unassembled WGS sequence"/>
</dbReference>
<evidence type="ECO:0000256" key="4">
    <source>
        <dbReference type="ARBA" id="ARBA00022801"/>
    </source>
</evidence>
<evidence type="ECO:0000259" key="7">
    <source>
        <dbReference type="PROSITE" id="PS51820"/>
    </source>
</evidence>
<evidence type="ECO:0000313" key="8">
    <source>
        <dbReference type="EMBL" id="MFD2164552.1"/>
    </source>
</evidence>
<dbReference type="Gene3D" id="3.30.379.10">
    <property type="entry name" value="Chitobiase/beta-hexosaminidase domain 2-like"/>
    <property type="match status" value="1"/>
</dbReference>
<proteinExistence type="inferred from homology"/>
<feature type="domain" description="PA14" evidence="7">
    <location>
        <begin position="622"/>
        <end position="758"/>
    </location>
</feature>
<dbReference type="InterPro" id="IPR015883">
    <property type="entry name" value="Glyco_hydro_20_cat"/>
</dbReference>
<gene>
    <name evidence="8" type="ORF">ACFSJU_19255</name>
</gene>
<dbReference type="RefSeq" id="WP_379126339.1">
    <property type="nucleotide sequence ID" value="NZ_JBHUHZ010000005.1"/>
</dbReference>
<dbReference type="InterPro" id="IPR025705">
    <property type="entry name" value="Beta_hexosaminidase_sua/sub"/>
</dbReference>
<dbReference type="SUPFAM" id="SSF51445">
    <property type="entry name" value="(Trans)glycosidases"/>
    <property type="match status" value="1"/>
</dbReference>
<dbReference type="Pfam" id="PF13290">
    <property type="entry name" value="CHB_HEX_C_1"/>
    <property type="match status" value="1"/>
</dbReference>
<organism evidence="8 9">
    <name type="scientific">Paradesertivirga mongoliensis</name>
    <dbReference type="NCBI Taxonomy" id="2100740"/>
    <lineage>
        <taxon>Bacteria</taxon>
        <taxon>Pseudomonadati</taxon>
        <taxon>Bacteroidota</taxon>
        <taxon>Sphingobacteriia</taxon>
        <taxon>Sphingobacteriales</taxon>
        <taxon>Sphingobacteriaceae</taxon>
        <taxon>Paradesertivirga</taxon>
    </lineage>
</organism>
<dbReference type="PROSITE" id="PS51820">
    <property type="entry name" value="PA14"/>
    <property type="match status" value="1"/>
</dbReference>
<dbReference type="InterPro" id="IPR011658">
    <property type="entry name" value="PA14_dom"/>
</dbReference>
<dbReference type="Pfam" id="PF07691">
    <property type="entry name" value="PA14"/>
    <property type="match status" value="1"/>
</dbReference>
<dbReference type="InterPro" id="IPR015882">
    <property type="entry name" value="HEX_bac_N"/>
</dbReference>
<dbReference type="InterPro" id="IPR037524">
    <property type="entry name" value="PA14/GLEYA"/>
</dbReference>
<evidence type="ECO:0000256" key="3">
    <source>
        <dbReference type="ARBA" id="ARBA00012663"/>
    </source>
</evidence>
<dbReference type="EMBL" id="JBHUHZ010000005">
    <property type="protein sequence ID" value="MFD2164552.1"/>
    <property type="molecule type" value="Genomic_DNA"/>
</dbReference>